<dbReference type="Gene3D" id="3.10.20.440">
    <property type="entry name" value="2Fe-2S iron-sulphur cluster binding domain, sarcosine oxidase, alpha subunit, N-terminal domain"/>
    <property type="match status" value="1"/>
</dbReference>
<name>A0A0P1ETP2_9RHOB</name>
<dbReference type="RefSeq" id="WP_083499094.1">
    <property type="nucleotide sequence ID" value="NZ_CYPW01000032.1"/>
</dbReference>
<dbReference type="SUPFAM" id="SSF54292">
    <property type="entry name" value="2Fe-2S ferredoxin-like"/>
    <property type="match status" value="1"/>
</dbReference>
<evidence type="ECO:0000313" key="2">
    <source>
        <dbReference type="EMBL" id="CUH53977.1"/>
    </source>
</evidence>
<dbReference type="GO" id="GO:0016491">
    <property type="term" value="F:oxidoreductase activity"/>
    <property type="evidence" value="ECO:0007669"/>
    <property type="project" value="UniProtKB-KW"/>
</dbReference>
<organism evidence="2 3">
    <name type="scientific">Shimia marina</name>
    <dbReference type="NCBI Taxonomy" id="321267"/>
    <lineage>
        <taxon>Bacteria</taxon>
        <taxon>Pseudomonadati</taxon>
        <taxon>Pseudomonadota</taxon>
        <taxon>Alphaproteobacteria</taxon>
        <taxon>Rhodobacterales</taxon>
        <taxon>Roseobacteraceae</taxon>
    </lineage>
</organism>
<keyword evidence="3" id="KW-1185">Reference proteome</keyword>
<dbReference type="InterPro" id="IPR036010">
    <property type="entry name" value="2Fe-2S_ferredoxin-like_sf"/>
</dbReference>
<protein>
    <recommendedName>
        <fullName evidence="4">Hydrogen cyanide synthase subunit HcnA</fullName>
    </recommendedName>
</protein>
<dbReference type="Proteomes" id="UP000054823">
    <property type="component" value="Unassembled WGS sequence"/>
</dbReference>
<dbReference type="Pfam" id="PF13510">
    <property type="entry name" value="Fer2_4"/>
    <property type="match status" value="1"/>
</dbReference>
<dbReference type="OrthoDB" id="573392at2"/>
<keyword evidence="1" id="KW-0560">Oxidoreductase</keyword>
<dbReference type="GO" id="GO:0051536">
    <property type="term" value="F:iron-sulfur cluster binding"/>
    <property type="evidence" value="ECO:0007669"/>
    <property type="project" value="InterPro"/>
</dbReference>
<evidence type="ECO:0008006" key="4">
    <source>
        <dbReference type="Google" id="ProtNLM"/>
    </source>
</evidence>
<dbReference type="AlphaFoldDB" id="A0A0P1ETP2"/>
<dbReference type="EMBL" id="CYPW01000032">
    <property type="protein sequence ID" value="CUH53977.1"/>
    <property type="molecule type" value="Genomic_DNA"/>
</dbReference>
<evidence type="ECO:0000313" key="3">
    <source>
        <dbReference type="Proteomes" id="UP000054823"/>
    </source>
</evidence>
<dbReference type="InterPro" id="IPR042204">
    <property type="entry name" value="2Fe-2S-bd_N"/>
</dbReference>
<dbReference type="STRING" id="321267.SHM7688_03446"/>
<proteinExistence type="predicted"/>
<evidence type="ECO:0000256" key="1">
    <source>
        <dbReference type="ARBA" id="ARBA00023002"/>
    </source>
</evidence>
<accession>A0A0P1ETP2</accession>
<gene>
    <name evidence="2" type="ORF">SHM7688_03446</name>
</gene>
<reference evidence="2 3" key="1">
    <citation type="submission" date="2015-09" db="EMBL/GenBank/DDBJ databases">
        <authorList>
            <consortium name="Swine Surveillance"/>
        </authorList>
    </citation>
    <scope>NUCLEOTIDE SEQUENCE [LARGE SCALE GENOMIC DNA]</scope>
    <source>
        <strain evidence="2 3">CECT 7688</strain>
    </source>
</reference>
<sequence>MWSASLVDESGFEQFRPKVHGVSVLLNGRPLTLQTKSNLAAALLGVGVTPFCRNASCDEFRAPFCMTGHCYDCRVLINGVERRACCESVREGMRIELAFGQSGDPSDAI</sequence>